<keyword evidence="1" id="KW-0812">Transmembrane</keyword>
<dbReference type="AlphaFoldDB" id="A0A6J7NMU2"/>
<evidence type="ECO:0000256" key="1">
    <source>
        <dbReference type="SAM" id="Phobius"/>
    </source>
</evidence>
<evidence type="ECO:0000313" key="2">
    <source>
        <dbReference type="EMBL" id="CAB4964936.1"/>
    </source>
</evidence>
<proteinExistence type="predicted"/>
<dbReference type="EMBL" id="CAFBNF010000388">
    <property type="protein sequence ID" value="CAB4964936.1"/>
    <property type="molecule type" value="Genomic_DNA"/>
</dbReference>
<reference evidence="3" key="1">
    <citation type="submission" date="2020-05" db="EMBL/GenBank/DDBJ databases">
        <authorList>
            <person name="Chiriac C."/>
            <person name="Salcher M."/>
            <person name="Ghai R."/>
            <person name="Kavagutti S V."/>
        </authorList>
    </citation>
    <scope>NUCLEOTIDE SEQUENCE</scope>
</reference>
<gene>
    <name evidence="2" type="ORF">UFOPK3773_02322</name>
    <name evidence="3" type="ORF">UFOPK3992_00104</name>
</gene>
<evidence type="ECO:0000313" key="3">
    <source>
        <dbReference type="EMBL" id="CAB4992049.1"/>
    </source>
</evidence>
<keyword evidence="1" id="KW-1133">Transmembrane helix</keyword>
<organism evidence="3">
    <name type="scientific">freshwater metagenome</name>
    <dbReference type="NCBI Taxonomy" id="449393"/>
    <lineage>
        <taxon>unclassified sequences</taxon>
        <taxon>metagenomes</taxon>
        <taxon>ecological metagenomes</taxon>
    </lineage>
</organism>
<feature type="transmembrane region" description="Helical" evidence="1">
    <location>
        <begin position="7"/>
        <end position="26"/>
    </location>
</feature>
<name>A0A6J7NMU2_9ZZZZ</name>
<feature type="transmembrane region" description="Helical" evidence="1">
    <location>
        <begin position="32"/>
        <end position="50"/>
    </location>
</feature>
<dbReference type="EMBL" id="CAFBOZ010000008">
    <property type="protein sequence ID" value="CAB4992049.1"/>
    <property type="molecule type" value="Genomic_DNA"/>
</dbReference>
<protein>
    <submittedName>
        <fullName evidence="3">Unannotated protein</fullName>
    </submittedName>
</protein>
<accession>A0A6J7NMU2</accession>
<keyword evidence="1" id="KW-0472">Membrane</keyword>
<sequence>MRVRSTTGMNTVVPALLVVLAAVVLWRSARDATLVVAAVALTPVLLVLAWRLARSGTAEVTADRLVLRGPLRSWTLPRAEVSELSVDGLNHRASLGQSDALLVSLRDGSERRMGDFAQSSYARGRDHSLEWLVGRVNAAL</sequence>